<protein>
    <recommendedName>
        <fullName evidence="2">Superoxide dismutase [Cu-Zn]</fullName>
        <ecNumber evidence="2">1.15.1.1</ecNumber>
    </recommendedName>
</protein>
<dbReference type="GeneID" id="34232068"/>
<dbReference type="AlphaFoldDB" id="A0A1H4CCM7"/>
<keyword evidence="2" id="KW-0186">Copper</keyword>
<comment type="catalytic activity">
    <reaction evidence="2">
        <text>2 superoxide + 2 H(+) = H2O2 + O2</text>
        <dbReference type="Rhea" id="RHEA:20696"/>
        <dbReference type="ChEBI" id="CHEBI:15378"/>
        <dbReference type="ChEBI" id="CHEBI:15379"/>
        <dbReference type="ChEBI" id="CHEBI:16240"/>
        <dbReference type="ChEBI" id="CHEBI:18421"/>
        <dbReference type="EC" id="1.15.1.1"/>
    </reaction>
</comment>
<evidence type="ECO:0000256" key="4">
    <source>
        <dbReference type="SAM" id="SignalP"/>
    </source>
</evidence>
<comment type="function">
    <text evidence="2">Destroys radicals which are normally produced within the cells and which are toxic to biological systems.</text>
</comment>
<accession>A0A1H4CCM7</accession>
<sequence length="173" mass="17555">MSLQTVFISAALVASLAGCAAYSAGPSATAQLQPTRGNTAAGTVTFVQSGEVVKVSGTIKGLKPGAEHGFHIHEKGDCSSGDGMGTGGHFNPGGKPHGHHGMGEHHTGDLPSLKADADGVATFRFESRTIRVGSSANDIVGKGLIVHRDPDDYQTQPTGNAGPRLACAVITAK</sequence>
<dbReference type="PROSITE" id="PS00332">
    <property type="entry name" value="SOD_CU_ZN_2"/>
    <property type="match status" value="1"/>
</dbReference>
<name>A0A1H4CCM7_9BURK</name>
<feature type="signal peptide" evidence="4">
    <location>
        <begin position="1"/>
        <end position="20"/>
    </location>
</feature>
<dbReference type="EC" id="1.15.1.1" evidence="2"/>
<keyword evidence="4" id="KW-0732">Signal</keyword>
<dbReference type="Gene3D" id="2.60.40.200">
    <property type="entry name" value="Superoxide dismutase, copper/zinc binding domain"/>
    <property type="match status" value="1"/>
</dbReference>
<proteinExistence type="inferred from homology"/>
<organism evidence="6 7">
    <name type="scientific">Acidovorax soli</name>
    <dbReference type="NCBI Taxonomy" id="592050"/>
    <lineage>
        <taxon>Bacteria</taxon>
        <taxon>Pseudomonadati</taxon>
        <taxon>Pseudomonadota</taxon>
        <taxon>Betaproteobacteria</taxon>
        <taxon>Burkholderiales</taxon>
        <taxon>Comamonadaceae</taxon>
        <taxon>Acidovorax</taxon>
    </lineage>
</organism>
<comment type="cofactor">
    <cofactor evidence="2">
        <name>Cu cation</name>
        <dbReference type="ChEBI" id="CHEBI:23378"/>
    </cofactor>
    <text evidence="2">Binds 1 copper ion per subunit.</text>
</comment>
<dbReference type="PANTHER" id="PTHR10003">
    <property type="entry name" value="SUPEROXIDE DISMUTASE CU-ZN -RELATED"/>
    <property type="match status" value="1"/>
</dbReference>
<dbReference type="SUPFAM" id="SSF49329">
    <property type="entry name" value="Cu,Zn superoxide dismutase-like"/>
    <property type="match status" value="1"/>
</dbReference>
<gene>
    <name evidence="6" type="ORF">SAMN05421875_11850</name>
</gene>
<dbReference type="PROSITE" id="PS00087">
    <property type="entry name" value="SOD_CU_ZN_1"/>
    <property type="match status" value="1"/>
</dbReference>
<dbReference type="RefSeq" id="WP_092699061.1">
    <property type="nucleotide sequence ID" value="NZ_CAXIQL010000080.1"/>
</dbReference>
<feature type="region of interest" description="Disordered" evidence="3">
    <location>
        <begin position="79"/>
        <end position="112"/>
    </location>
</feature>
<dbReference type="GO" id="GO:0005507">
    <property type="term" value="F:copper ion binding"/>
    <property type="evidence" value="ECO:0007669"/>
    <property type="project" value="InterPro"/>
</dbReference>
<evidence type="ECO:0000256" key="2">
    <source>
        <dbReference type="RuleBase" id="RU000393"/>
    </source>
</evidence>
<comment type="similarity">
    <text evidence="1 2">Belongs to the Cu-Zn superoxide dismutase family.</text>
</comment>
<keyword evidence="2" id="KW-0479">Metal-binding</keyword>
<keyword evidence="7" id="KW-1185">Reference proteome</keyword>
<comment type="cofactor">
    <cofactor evidence="2">
        <name>Zn(2+)</name>
        <dbReference type="ChEBI" id="CHEBI:29105"/>
    </cofactor>
    <text evidence="2">Binds 1 zinc ion per subunit.</text>
</comment>
<keyword evidence="2" id="KW-0862">Zinc</keyword>
<evidence type="ECO:0000256" key="3">
    <source>
        <dbReference type="SAM" id="MobiDB-lite"/>
    </source>
</evidence>
<feature type="chain" id="PRO_5011719709" description="Superoxide dismutase [Cu-Zn]" evidence="4">
    <location>
        <begin position="21"/>
        <end position="173"/>
    </location>
</feature>
<dbReference type="Pfam" id="PF00080">
    <property type="entry name" value="Sod_Cu"/>
    <property type="match status" value="1"/>
</dbReference>
<reference evidence="7" key="1">
    <citation type="submission" date="2016-10" db="EMBL/GenBank/DDBJ databases">
        <authorList>
            <person name="Varghese N."/>
            <person name="Submissions S."/>
        </authorList>
    </citation>
    <scope>NUCLEOTIDE SEQUENCE [LARGE SCALE GENOMIC DNA]</scope>
    <source>
        <strain evidence="7">DSM 25157</strain>
    </source>
</reference>
<evidence type="ECO:0000313" key="6">
    <source>
        <dbReference type="EMBL" id="SEA57842.1"/>
    </source>
</evidence>
<dbReference type="InterPro" id="IPR018152">
    <property type="entry name" value="SOD_Cu/Zn_BS"/>
</dbReference>
<feature type="compositionally biased region" description="Gly residues" evidence="3">
    <location>
        <begin position="82"/>
        <end position="91"/>
    </location>
</feature>
<evidence type="ECO:0000313" key="7">
    <source>
        <dbReference type="Proteomes" id="UP000199002"/>
    </source>
</evidence>
<dbReference type="CDD" id="cd00305">
    <property type="entry name" value="Cu-Zn_Superoxide_Dismutase"/>
    <property type="match status" value="1"/>
</dbReference>
<dbReference type="GO" id="GO:0004784">
    <property type="term" value="F:superoxide dismutase activity"/>
    <property type="evidence" value="ECO:0007669"/>
    <property type="project" value="UniProtKB-EC"/>
</dbReference>
<evidence type="ECO:0000256" key="1">
    <source>
        <dbReference type="ARBA" id="ARBA00010457"/>
    </source>
</evidence>
<dbReference type="Proteomes" id="UP000199002">
    <property type="component" value="Unassembled WGS sequence"/>
</dbReference>
<dbReference type="InterPro" id="IPR024134">
    <property type="entry name" value="SOD_Cu/Zn_/chaperone"/>
</dbReference>
<keyword evidence="2" id="KW-0560">Oxidoreductase</keyword>
<dbReference type="STRING" id="592050.SAMN05421875_11850"/>
<evidence type="ECO:0000259" key="5">
    <source>
        <dbReference type="Pfam" id="PF00080"/>
    </source>
</evidence>
<dbReference type="EMBL" id="FNQJ01000018">
    <property type="protein sequence ID" value="SEA57842.1"/>
    <property type="molecule type" value="Genomic_DNA"/>
</dbReference>
<dbReference type="InterPro" id="IPR036423">
    <property type="entry name" value="SOD-like_Cu/Zn_dom_sf"/>
</dbReference>
<feature type="domain" description="Superoxide dismutase copper/zinc binding" evidence="5">
    <location>
        <begin position="41"/>
        <end position="170"/>
    </location>
</feature>
<dbReference type="InterPro" id="IPR001424">
    <property type="entry name" value="SOD_Cu_Zn_dom"/>
</dbReference>